<keyword evidence="1" id="KW-0472">Membrane</keyword>
<proteinExistence type="predicted"/>
<feature type="transmembrane region" description="Helical" evidence="1">
    <location>
        <begin position="109"/>
        <end position="128"/>
    </location>
</feature>
<name>A0ABX2EAF2_9BURK</name>
<dbReference type="RefSeq" id="WP_173120664.1">
    <property type="nucleotide sequence ID" value="NZ_JABRWJ010000001.1"/>
</dbReference>
<dbReference type="Proteomes" id="UP000737171">
    <property type="component" value="Unassembled WGS sequence"/>
</dbReference>
<evidence type="ECO:0000313" key="3">
    <source>
        <dbReference type="Proteomes" id="UP000737171"/>
    </source>
</evidence>
<comment type="caution">
    <text evidence="2">The sequence shown here is derived from an EMBL/GenBank/DDBJ whole genome shotgun (WGS) entry which is preliminary data.</text>
</comment>
<protein>
    <recommendedName>
        <fullName evidence="4">DUF2335 domain-containing protein</fullName>
    </recommendedName>
</protein>
<evidence type="ECO:0000313" key="2">
    <source>
        <dbReference type="EMBL" id="NRF66069.1"/>
    </source>
</evidence>
<keyword evidence="3" id="KW-1185">Reference proteome</keyword>
<keyword evidence="1" id="KW-1133">Transmembrane helix</keyword>
<reference evidence="2 3" key="1">
    <citation type="submission" date="2020-05" db="EMBL/GenBank/DDBJ databases">
        <title>Aquincola sp. isolate from soil.</title>
        <authorList>
            <person name="Han J."/>
            <person name="Kim D.-U."/>
        </authorList>
    </citation>
    <scope>NUCLEOTIDE SEQUENCE [LARGE SCALE GENOMIC DNA]</scope>
    <source>
        <strain evidence="2 3">S2</strain>
    </source>
</reference>
<evidence type="ECO:0008006" key="4">
    <source>
        <dbReference type="Google" id="ProtNLM"/>
    </source>
</evidence>
<evidence type="ECO:0000256" key="1">
    <source>
        <dbReference type="SAM" id="Phobius"/>
    </source>
</evidence>
<keyword evidence="1" id="KW-0812">Transmembrane</keyword>
<dbReference type="EMBL" id="JABRWJ010000001">
    <property type="protein sequence ID" value="NRF66069.1"/>
    <property type="molecule type" value="Genomic_DNA"/>
</dbReference>
<organism evidence="2 3">
    <name type="scientific">Pseudaquabacterium terrae</name>
    <dbReference type="NCBI Taxonomy" id="2732868"/>
    <lineage>
        <taxon>Bacteria</taxon>
        <taxon>Pseudomonadati</taxon>
        <taxon>Pseudomonadota</taxon>
        <taxon>Betaproteobacteria</taxon>
        <taxon>Burkholderiales</taxon>
        <taxon>Sphaerotilaceae</taxon>
        <taxon>Pseudaquabacterium</taxon>
    </lineage>
</organism>
<accession>A0ABX2EAF2</accession>
<feature type="transmembrane region" description="Helical" evidence="1">
    <location>
        <begin position="78"/>
        <end position="97"/>
    </location>
</feature>
<sequence length="132" mass="13843">MNDPIDPGALSPQQAALERRLTAALAALAEPLPDDGFSARVLQALPPSPALAPPLLPPQEALARLRVREQRQRHQARFGRVGLAAGIALGAVLLLQAGFAGSGMPAWELVRLLGGTLVASVVLGAVLLQRRR</sequence>
<gene>
    <name evidence="2" type="ORF">HLB44_03600</name>
</gene>